<comment type="caution">
    <text evidence="1">The sequence shown here is derived from an EMBL/GenBank/DDBJ whole genome shotgun (WGS) entry which is preliminary data.</text>
</comment>
<gene>
    <name evidence="1" type="ORF">AO064_01390</name>
</gene>
<proteinExistence type="predicted"/>
<reference evidence="1 2" key="1">
    <citation type="submission" date="2015-09" db="EMBL/GenBank/DDBJ databases">
        <title>Genome sequence of Pseudomonas marginalis ICMP 3553.</title>
        <authorList>
            <person name="Visnovsky S."/>
            <person name="Lu A."/>
            <person name="Panda P."/>
            <person name="Pitman A."/>
        </authorList>
    </citation>
    <scope>NUCLEOTIDE SEQUENCE [LARGE SCALE GENOMIC DNA]</scope>
    <source>
        <strain evidence="1 2">ICMP 3553</strain>
    </source>
</reference>
<sequence length="216" mass="22658">MYIGGLTPIFPAEFALAMIPAGRAGAVGNLGGLAKGAEGAAELGAATKASAKSGELSVGKNWAGTVDSEAGLAGSPLTVVPGRFDNEIDWALKSNVMGEVLEGQVGRALSEKGMLLDYQSKFRSGFVDGKPVGIGEIDAETPRFIIEIASSPKPGKIEQLQKLQNNTMLNPDRKEVILFAPNVVKPQQIKAYEKIGVKVINSVDELFEYGAKKGGL</sequence>
<accession>A0A9X5L0Q7</accession>
<dbReference type="EMBL" id="LKEG01000024">
    <property type="protein sequence ID" value="OAJ50522.1"/>
    <property type="molecule type" value="Genomic_DNA"/>
</dbReference>
<protein>
    <submittedName>
        <fullName evidence="1">Uncharacterized protein</fullName>
    </submittedName>
</protein>
<dbReference type="AlphaFoldDB" id="A0A9X5L0Q7"/>
<evidence type="ECO:0000313" key="2">
    <source>
        <dbReference type="Proteomes" id="UP000077563"/>
    </source>
</evidence>
<organism evidence="1 2">
    <name type="scientific">Pseudomonas marginalis</name>
    <name type="common">Pseudomonas panacis</name>
    <dbReference type="NCBI Taxonomy" id="298"/>
    <lineage>
        <taxon>Bacteria</taxon>
        <taxon>Pseudomonadati</taxon>
        <taxon>Pseudomonadota</taxon>
        <taxon>Gammaproteobacteria</taxon>
        <taxon>Pseudomonadales</taxon>
        <taxon>Pseudomonadaceae</taxon>
        <taxon>Pseudomonas</taxon>
    </lineage>
</organism>
<dbReference type="Proteomes" id="UP000077563">
    <property type="component" value="Unassembled WGS sequence"/>
</dbReference>
<name>A0A9X5L0Q7_PSEMA</name>
<evidence type="ECO:0000313" key="1">
    <source>
        <dbReference type="EMBL" id="OAJ50522.1"/>
    </source>
</evidence>
<dbReference type="RefSeq" id="WP_064052489.1">
    <property type="nucleotide sequence ID" value="NZ_LKEG01000024.1"/>
</dbReference>